<dbReference type="InterPro" id="IPR051794">
    <property type="entry name" value="PG_Endopeptidase_C40"/>
</dbReference>
<dbReference type="Proteomes" id="UP001500879">
    <property type="component" value="Unassembled WGS sequence"/>
</dbReference>
<dbReference type="PANTHER" id="PTHR47359">
    <property type="entry name" value="PEPTIDOGLYCAN DL-ENDOPEPTIDASE CWLO"/>
    <property type="match status" value="1"/>
</dbReference>
<evidence type="ECO:0000256" key="7">
    <source>
        <dbReference type="SAM" id="SignalP"/>
    </source>
</evidence>
<organism evidence="9 10">
    <name type="scientific">Streptomyces luteireticuli</name>
    <dbReference type="NCBI Taxonomy" id="173858"/>
    <lineage>
        <taxon>Bacteria</taxon>
        <taxon>Bacillati</taxon>
        <taxon>Actinomycetota</taxon>
        <taxon>Actinomycetes</taxon>
        <taxon>Kitasatosporales</taxon>
        <taxon>Streptomycetaceae</taxon>
        <taxon>Streptomyces</taxon>
    </lineage>
</organism>
<reference evidence="9 10" key="1">
    <citation type="journal article" date="2019" name="Int. J. Syst. Evol. Microbiol.">
        <title>The Global Catalogue of Microorganisms (GCM) 10K type strain sequencing project: providing services to taxonomists for standard genome sequencing and annotation.</title>
        <authorList>
            <consortium name="The Broad Institute Genomics Platform"/>
            <consortium name="The Broad Institute Genome Sequencing Center for Infectious Disease"/>
            <person name="Wu L."/>
            <person name="Ma J."/>
        </authorList>
    </citation>
    <scope>NUCLEOTIDE SEQUENCE [LARGE SCALE GENOMIC DNA]</scope>
    <source>
        <strain evidence="9 10">JCM 4788</strain>
    </source>
</reference>
<dbReference type="RefSeq" id="WP_344024220.1">
    <property type="nucleotide sequence ID" value="NZ_BAAABX010000033.1"/>
</dbReference>
<feature type="chain" id="PRO_5046144339" evidence="7">
    <location>
        <begin position="30"/>
        <end position="368"/>
    </location>
</feature>
<evidence type="ECO:0000256" key="1">
    <source>
        <dbReference type="ARBA" id="ARBA00007074"/>
    </source>
</evidence>
<keyword evidence="5" id="KW-0175">Coiled coil</keyword>
<dbReference type="PROSITE" id="PS51935">
    <property type="entry name" value="NLPC_P60"/>
    <property type="match status" value="1"/>
</dbReference>
<proteinExistence type="inferred from homology"/>
<keyword evidence="4" id="KW-0788">Thiol protease</keyword>
<evidence type="ECO:0000256" key="6">
    <source>
        <dbReference type="SAM" id="MobiDB-lite"/>
    </source>
</evidence>
<dbReference type="PANTHER" id="PTHR47359:SF3">
    <property type="entry name" value="NLP_P60 DOMAIN-CONTAINING PROTEIN-RELATED"/>
    <property type="match status" value="1"/>
</dbReference>
<dbReference type="Gene3D" id="3.90.1720.10">
    <property type="entry name" value="endopeptidase domain like (from Nostoc punctiforme)"/>
    <property type="match status" value="1"/>
</dbReference>
<dbReference type="EMBL" id="BAAABX010000033">
    <property type="protein sequence ID" value="GAA0406990.1"/>
    <property type="molecule type" value="Genomic_DNA"/>
</dbReference>
<evidence type="ECO:0000313" key="10">
    <source>
        <dbReference type="Proteomes" id="UP001500879"/>
    </source>
</evidence>
<feature type="region of interest" description="Disordered" evidence="6">
    <location>
        <begin position="334"/>
        <end position="368"/>
    </location>
</feature>
<protein>
    <submittedName>
        <fullName evidence="9">NlpC/P60 family protein</fullName>
    </submittedName>
</protein>
<feature type="compositionally biased region" description="Low complexity" evidence="6">
    <location>
        <begin position="350"/>
        <end position="361"/>
    </location>
</feature>
<name>A0ABN0YRE9_9ACTN</name>
<accession>A0ABN0YRE9</accession>
<dbReference type="SUPFAM" id="SSF54001">
    <property type="entry name" value="Cysteine proteinases"/>
    <property type="match status" value="1"/>
</dbReference>
<dbReference type="InterPro" id="IPR000064">
    <property type="entry name" value="NLP_P60_dom"/>
</dbReference>
<evidence type="ECO:0000256" key="3">
    <source>
        <dbReference type="ARBA" id="ARBA00022801"/>
    </source>
</evidence>
<evidence type="ECO:0000313" key="9">
    <source>
        <dbReference type="EMBL" id="GAA0406990.1"/>
    </source>
</evidence>
<evidence type="ECO:0000256" key="2">
    <source>
        <dbReference type="ARBA" id="ARBA00022670"/>
    </source>
</evidence>
<gene>
    <name evidence="9" type="ORF">GCM10010357_29930</name>
</gene>
<feature type="domain" description="NlpC/P60" evidence="8">
    <location>
        <begin position="223"/>
        <end position="344"/>
    </location>
</feature>
<keyword evidence="3" id="KW-0378">Hydrolase</keyword>
<comment type="similarity">
    <text evidence="1">Belongs to the peptidase C40 family.</text>
</comment>
<feature type="signal peptide" evidence="7">
    <location>
        <begin position="1"/>
        <end position="29"/>
    </location>
</feature>
<keyword evidence="2" id="KW-0645">Protease</keyword>
<dbReference type="Pfam" id="PF00877">
    <property type="entry name" value="NLPC_P60"/>
    <property type="match status" value="1"/>
</dbReference>
<sequence>MSGRLVRHSCAVLLAAAVALSAPVPRTHADPPPGQPVSALLGRLHTLHRSAEEATRAYDATDAKLRLQRSAVARSEEELARARTELADSRDEAGRLAREQYRGTTEALSPVVTFLFTADPRPALDRRHELRRAAGRRAGTLGRLADGALRISALAHRAREALDVQLSLAAQKQRQRDTARDRLDEVEKLLAALTPGQLAELRRLEEKDTAPAQPLLAGSPPPTQHGAMAVDFAYQQLGKPYVWGAAGPASFDCSGLTSQAWAHAGSAIPRTSQEQWRALPKVPLDRLRPGDLVVYFQDATHVALYVGAGRVIQAPRPGTVVKVSPLTANPLLGAVRPDAGDEPLAPPLPVLLGGAAGSPALTRRPGTD</sequence>
<evidence type="ECO:0000259" key="8">
    <source>
        <dbReference type="PROSITE" id="PS51935"/>
    </source>
</evidence>
<dbReference type="InterPro" id="IPR038765">
    <property type="entry name" value="Papain-like_cys_pep_sf"/>
</dbReference>
<keyword evidence="10" id="KW-1185">Reference proteome</keyword>
<evidence type="ECO:0000256" key="5">
    <source>
        <dbReference type="SAM" id="Coils"/>
    </source>
</evidence>
<keyword evidence="7" id="KW-0732">Signal</keyword>
<comment type="caution">
    <text evidence="9">The sequence shown here is derived from an EMBL/GenBank/DDBJ whole genome shotgun (WGS) entry which is preliminary data.</text>
</comment>
<evidence type="ECO:0000256" key="4">
    <source>
        <dbReference type="ARBA" id="ARBA00022807"/>
    </source>
</evidence>
<feature type="coiled-coil region" evidence="5">
    <location>
        <begin position="65"/>
        <end position="99"/>
    </location>
</feature>